<gene>
    <name evidence="2" type="ORF">EOD39_7643</name>
</gene>
<sequence length="959" mass="104444">MAAAAEQWENPTGGENTEPATQEKTTDKPSECRAETEVPSPAGESQHTIEESGRPKPSATATERIWGQFWKGSGFGKANAKKKREGSQPNRSGQEFDDSESPTASTAKQVECRQRAPPESTTAELGSTTDQLFLEVEAGTGVQLMEKLAGTEEVEKDDDDDSKDNRPRHIEKSSSVRDFIRRPISKIFSYKTTEKKVVDRQANVGKGLSTSLDRLSEKGTSTAIYELENDQGRRHKGPGLAHTRHWHSFKKIVAPKTHKKSLQEPIDDDRNETPKYKESASRGDPENKEGKKRSIKRSWTFQVIRKDQSFTTGNKAPSWSEDPMTVKHDWMDQVENQTDQDNQLAGDEEEDAVEGDGMHRDTERKASPSNGNNKSRDQQASEVWKSFKKLVTPKSKRTTEATETEESHVTEGQVSLDKSSRQQAVPKKARYSRAVSLKNIILRKSKSKSTDLEEAATGTALISNLPGADLEQEETQSCKEETATAGSGEIKVDSSGNLGDLSEPKEGLSDIQKHSVSEQVRDAGKEQKETATIQSDVVEKVQDITGGNADLRGKPESDQSLGCNLPATGTVTSHETNKEIKDNFNSGVIKETPLSELKETAEKEPAENIKEGALDPSPGRKLLNLKDKGNETAGIAHDGNKNGAPSLALVEPGLSESPVKDTGKELPPCERTEVLHAGHRSGESTQDEPSSHQQPDLKHSAETEQTKESLPQGVIVNASESMEKQTPDASRSIPEIRVKALTDTLEASQKSGDGSSDEMTSNLEDDGRSSTAQTDSIDAPAEINTEEILRTETVRAEGIGNSTDIFHKVCSSKATAEMKAEEPLDKDTSHDTDQDSPPSSIENLHKPTSSEAEMTATDAPGFHDTEGGPNIENSTAETGRGDGSPPPSSTENLHINPEEEEKKLFYEAAAAIVRTAVNAATEQIAKEQDTLDNGFKGSYSNNDDNNNSGYPGMDLSYCR</sequence>
<feature type="region of interest" description="Disordered" evidence="1">
    <location>
        <begin position="1"/>
        <end position="131"/>
    </location>
</feature>
<feature type="compositionally biased region" description="Polar residues" evidence="1">
    <location>
        <begin position="334"/>
        <end position="343"/>
    </location>
</feature>
<feature type="region of interest" description="Disordered" evidence="1">
    <location>
        <begin position="227"/>
        <end position="431"/>
    </location>
</feature>
<feature type="compositionally biased region" description="Polar residues" evidence="1">
    <location>
        <begin position="119"/>
        <end position="131"/>
    </location>
</feature>
<reference evidence="2 3" key="1">
    <citation type="submission" date="2019-01" db="EMBL/GenBank/DDBJ databases">
        <title>Draft Genome and Complete Hox-Cluster Characterization of the Sterlet Sturgeon (Acipenser ruthenus).</title>
        <authorList>
            <person name="Wei Q."/>
        </authorList>
    </citation>
    <scope>NUCLEOTIDE SEQUENCE [LARGE SCALE GENOMIC DNA]</scope>
    <source>
        <strain evidence="2">WHYD16114868_AA</strain>
        <tissue evidence="2">Blood</tissue>
    </source>
</reference>
<feature type="region of interest" description="Disordered" evidence="1">
    <location>
        <begin position="463"/>
        <end position="530"/>
    </location>
</feature>
<keyword evidence="3" id="KW-1185">Reference proteome</keyword>
<feature type="compositionally biased region" description="Basic and acidic residues" evidence="1">
    <location>
        <begin position="597"/>
        <end position="613"/>
    </location>
</feature>
<feature type="compositionally biased region" description="Polar residues" evidence="1">
    <location>
        <begin position="9"/>
        <end position="23"/>
    </location>
</feature>
<name>A0A444U6C6_ACIRT</name>
<feature type="compositionally biased region" description="Basic and acidic residues" evidence="1">
    <location>
        <begin position="271"/>
        <end position="289"/>
    </location>
</feature>
<evidence type="ECO:0000313" key="3">
    <source>
        <dbReference type="Proteomes" id="UP000289886"/>
    </source>
</evidence>
<feature type="compositionally biased region" description="Basic residues" evidence="1">
    <location>
        <begin position="233"/>
        <end position="250"/>
    </location>
</feature>
<feature type="compositionally biased region" description="Basic and acidic residues" evidence="1">
    <location>
        <begin position="397"/>
        <end position="409"/>
    </location>
</feature>
<feature type="compositionally biased region" description="Low complexity" evidence="1">
    <location>
        <begin position="937"/>
        <end position="950"/>
    </location>
</feature>
<feature type="compositionally biased region" description="Basic and acidic residues" evidence="1">
    <location>
        <begin position="658"/>
        <end position="682"/>
    </location>
</feature>
<evidence type="ECO:0000256" key="1">
    <source>
        <dbReference type="SAM" id="MobiDB-lite"/>
    </source>
</evidence>
<feature type="compositionally biased region" description="Polar residues" evidence="1">
    <location>
        <begin position="558"/>
        <end position="570"/>
    </location>
</feature>
<feature type="compositionally biased region" description="Basic and acidic residues" evidence="1">
    <location>
        <begin position="695"/>
        <end position="707"/>
    </location>
</feature>
<feature type="compositionally biased region" description="Polar residues" evidence="1">
    <location>
        <begin position="745"/>
        <end position="762"/>
    </location>
</feature>
<organism evidence="2 3">
    <name type="scientific">Acipenser ruthenus</name>
    <name type="common">Sterlet sturgeon</name>
    <dbReference type="NCBI Taxonomy" id="7906"/>
    <lineage>
        <taxon>Eukaryota</taxon>
        <taxon>Metazoa</taxon>
        <taxon>Chordata</taxon>
        <taxon>Craniata</taxon>
        <taxon>Vertebrata</taxon>
        <taxon>Euteleostomi</taxon>
        <taxon>Actinopterygii</taxon>
        <taxon>Chondrostei</taxon>
        <taxon>Acipenseriformes</taxon>
        <taxon>Acipenseridae</taxon>
        <taxon>Acipenser</taxon>
    </lineage>
</organism>
<protein>
    <recommendedName>
        <fullName evidence="4">A-kinase anchor protein 12</fullName>
    </recommendedName>
</protein>
<feature type="compositionally biased region" description="Acidic residues" evidence="1">
    <location>
        <begin position="152"/>
        <end position="162"/>
    </location>
</feature>
<feature type="compositionally biased region" description="Polar residues" evidence="1">
    <location>
        <begin position="410"/>
        <end position="423"/>
    </location>
</feature>
<feature type="region of interest" description="Disordered" evidence="1">
    <location>
        <begin position="927"/>
        <end position="959"/>
    </location>
</feature>
<feature type="region of interest" description="Disordered" evidence="1">
    <location>
        <begin position="546"/>
        <end position="570"/>
    </location>
</feature>
<evidence type="ECO:0008006" key="4">
    <source>
        <dbReference type="Google" id="ProtNLM"/>
    </source>
</evidence>
<dbReference type="EMBL" id="SCEB01215208">
    <property type="protein sequence ID" value="RXM30727.1"/>
    <property type="molecule type" value="Genomic_DNA"/>
</dbReference>
<feature type="region of interest" description="Disordered" evidence="1">
    <location>
        <begin position="597"/>
        <end position="901"/>
    </location>
</feature>
<feature type="region of interest" description="Disordered" evidence="1">
    <location>
        <begin position="144"/>
        <end position="177"/>
    </location>
</feature>
<evidence type="ECO:0000313" key="2">
    <source>
        <dbReference type="EMBL" id="RXM30727.1"/>
    </source>
</evidence>
<accession>A0A444U6C6</accession>
<comment type="caution">
    <text evidence="2">The sequence shown here is derived from an EMBL/GenBank/DDBJ whole genome shotgun (WGS) entry which is preliminary data.</text>
</comment>
<dbReference type="AlphaFoldDB" id="A0A444U6C6"/>
<feature type="compositionally biased region" description="Basic and acidic residues" evidence="1">
    <location>
        <begin position="502"/>
        <end position="529"/>
    </location>
</feature>
<feature type="compositionally biased region" description="Polar residues" evidence="1">
    <location>
        <begin position="683"/>
        <end position="694"/>
    </location>
</feature>
<feature type="compositionally biased region" description="Basic and acidic residues" evidence="1">
    <location>
        <begin position="816"/>
        <end position="833"/>
    </location>
</feature>
<proteinExistence type="predicted"/>
<feature type="compositionally biased region" description="Basic and acidic residues" evidence="1">
    <location>
        <begin position="163"/>
        <end position="177"/>
    </location>
</feature>
<feature type="compositionally biased region" description="Basic and acidic residues" evidence="1">
    <location>
        <begin position="24"/>
        <end position="36"/>
    </location>
</feature>
<dbReference type="Proteomes" id="UP000289886">
    <property type="component" value="Unassembled WGS sequence"/>
</dbReference>
<feature type="compositionally biased region" description="Polar residues" evidence="1">
    <location>
        <begin position="835"/>
        <end position="852"/>
    </location>
</feature>
<feature type="compositionally biased region" description="Basic and acidic residues" evidence="1">
    <location>
        <begin position="356"/>
        <end position="366"/>
    </location>
</feature>